<accession>A0A3N5BMN5</accession>
<dbReference type="EMBL" id="RKRE01000002">
    <property type="protein sequence ID" value="RPF46995.1"/>
    <property type="molecule type" value="Genomic_DNA"/>
</dbReference>
<evidence type="ECO:0000313" key="2">
    <source>
        <dbReference type="Proteomes" id="UP000282654"/>
    </source>
</evidence>
<keyword evidence="2" id="KW-1185">Reference proteome</keyword>
<dbReference type="AlphaFoldDB" id="A0A3N5BMN5"/>
<dbReference type="NCBIfam" id="TIGR02710">
    <property type="entry name" value="TIGR02710 family CRISPR-associated CARF protein"/>
    <property type="match status" value="2"/>
</dbReference>
<name>A0A3N5BMN5_9THEO</name>
<reference evidence="1 2" key="1">
    <citation type="submission" date="2018-11" db="EMBL/GenBank/DDBJ databases">
        <title>Genomic Encyclopedia of Type Strains, Phase IV (KMG-IV): sequencing the most valuable type-strain genomes for metagenomic binning, comparative biology and taxonomic classification.</title>
        <authorList>
            <person name="Goeker M."/>
        </authorList>
    </citation>
    <scope>NUCLEOTIDE SEQUENCE [LARGE SCALE GENOMIC DNA]</scope>
    <source>
        <strain evidence="1 2">DSM 102936</strain>
    </source>
</reference>
<evidence type="ECO:0000313" key="1">
    <source>
        <dbReference type="EMBL" id="RPF46995.1"/>
    </source>
</evidence>
<sequence>MTRILVVSVGGSCEPVVNACRELKPDFIYFVCSEGPKGSSLTIDGPGEPCGDEKKAIAHQLGLQLDAYRKIEVADPDDLNACYKAVREVSAEITARFGPDAEVVANYTGGTKTMSVALALFAIIEGNWNLTLNKGPRRDLVKVRAGDMPVLVGKQAVALTLLRNQAREFLKRYAYDMADAVLAQATVNQLLSGSYQDELLRARRLCQAFHSWDVFDHVRALELLQVTGGKRCAPFIEALLDISGKGRATGYEQVVDLIFNAHRRAAQGRYDDCVARLYRALEMLAQVRLQKEWGIETGNVELAKLPEHLRARYSQLADADGRIRLPLRKAYDLLAELGDPVGRLWQESQRPIVAALEGRNSSILAHGVQPLHRENYETYATVIEGFIRQALETLGVKTRCRQLPREELLEM</sequence>
<protein>
    <submittedName>
        <fullName evidence="1">CRISPR-associated protein (TIGR02710 family)</fullName>
    </submittedName>
</protein>
<organism evidence="1 2">
    <name type="scientific">Thermodesulfitimonas autotrophica</name>
    <dbReference type="NCBI Taxonomy" id="1894989"/>
    <lineage>
        <taxon>Bacteria</taxon>
        <taxon>Bacillati</taxon>
        <taxon>Bacillota</taxon>
        <taxon>Clostridia</taxon>
        <taxon>Thermoanaerobacterales</taxon>
        <taxon>Thermoanaerobacteraceae</taxon>
        <taxon>Thermodesulfitimonas</taxon>
    </lineage>
</organism>
<dbReference type="Pfam" id="PF09670">
    <property type="entry name" value="Cas_Cas02710"/>
    <property type="match status" value="1"/>
</dbReference>
<dbReference type="OrthoDB" id="9770049at2"/>
<dbReference type="InterPro" id="IPR014082">
    <property type="entry name" value="CRISPR-assoc_prot_Cas02710"/>
</dbReference>
<dbReference type="RefSeq" id="WP_123929608.1">
    <property type="nucleotide sequence ID" value="NZ_RKRE01000002.1"/>
</dbReference>
<dbReference type="Proteomes" id="UP000282654">
    <property type="component" value="Unassembled WGS sequence"/>
</dbReference>
<proteinExistence type="predicted"/>
<dbReference type="Gene3D" id="3.40.50.10770">
    <property type="entry name" value="Hypothetical protein VC1899 like domain (Restriction endonuclease-like)"/>
    <property type="match status" value="1"/>
</dbReference>
<comment type="caution">
    <text evidence="1">The sequence shown here is derived from an EMBL/GenBank/DDBJ whole genome shotgun (WGS) entry which is preliminary data.</text>
</comment>
<gene>
    <name evidence="1" type="ORF">EDD75_1262</name>
</gene>